<accession>A0A5B2VMH4</accession>
<keyword evidence="3" id="KW-1185">Reference proteome</keyword>
<evidence type="ECO:0000259" key="1">
    <source>
        <dbReference type="Pfam" id="PF04993"/>
    </source>
</evidence>
<proteinExistence type="predicted"/>
<dbReference type="EMBL" id="VUOC01000004">
    <property type="protein sequence ID" value="KAA2239502.1"/>
    <property type="molecule type" value="Genomic_DNA"/>
</dbReference>
<evidence type="ECO:0000313" key="3">
    <source>
        <dbReference type="Proteomes" id="UP000324611"/>
    </source>
</evidence>
<reference evidence="2 3" key="1">
    <citation type="submission" date="2019-09" db="EMBL/GenBank/DDBJ databases">
        <title>Chitinophaga ginsengihumi sp. nov., isolated from soil of ginseng rhizosphere.</title>
        <authorList>
            <person name="Lee J."/>
        </authorList>
    </citation>
    <scope>NUCLEOTIDE SEQUENCE [LARGE SCALE GENOMIC DNA]</scope>
    <source>
        <strain evidence="2 3">BN140078</strain>
    </source>
</reference>
<dbReference type="AlphaFoldDB" id="A0A5B2VMH4"/>
<dbReference type="SUPFAM" id="SSF159894">
    <property type="entry name" value="YgaC/TfoX-N like"/>
    <property type="match status" value="1"/>
</dbReference>
<dbReference type="Gene3D" id="3.30.1460.30">
    <property type="entry name" value="YgaC/TfoX-N like chaperone"/>
    <property type="match status" value="1"/>
</dbReference>
<reference evidence="2 3" key="2">
    <citation type="submission" date="2019-09" db="EMBL/GenBank/DDBJ databases">
        <authorList>
            <person name="Jin C."/>
        </authorList>
    </citation>
    <scope>NUCLEOTIDE SEQUENCE [LARGE SCALE GENOMIC DNA]</scope>
    <source>
        <strain evidence="2 3">BN140078</strain>
    </source>
</reference>
<sequence>MPYSEQLANRIRERLAQLPNIEEKKMMGGLTFMYNGKMCVGIIKGELMCRIDPALHHMAISKPGCKTMVFTQRPMSGYVMIADSAIKTQKEFDYWINLALDFNKHAKASKKK</sequence>
<dbReference type="InterPro" id="IPR007076">
    <property type="entry name" value="TfoX_N"/>
</dbReference>
<dbReference type="RefSeq" id="WP_149840680.1">
    <property type="nucleotide sequence ID" value="NZ_VUOC01000004.1"/>
</dbReference>
<dbReference type="Pfam" id="PF04993">
    <property type="entry name" value="TfoX_N"/>
    <property type="match status" value="1"/>
</dbReference>
<evidence type="ECO:0000313" key="2">
    <source>
        <dbReference type="EMBL" id="KAA2239502.1"/>
    </source>
</evidence>
<name>A0A5B2VMH4_9BACT</name>
<gene>
    <name evidence="2" type="ORF">F0L74_25205</name>
</gene>
<dbReference type="Proteomes" id="UP000324611">
    <property type="component" value="Unassembled WGS sequence"/>
</dbReference>
<protein>
    <submittedName>
        <fullName evidence="2">TfoX/Sxy family protein</fullName>
    </submittedName>
</protein>
<organism evidence="2 3">
    <name type="scientific">Chitinophaga agrisoli</name>
    <dbReference type="NCBI Taxonomy" id="2607653"/>
    <lineage>
        <taxon>Bacteria</taxon>
        <taxon>Pseudomonadati</taxon>
        <taxon>Bacteroidota</taxon>
        <taxon>Chitinophagia</taxon>
        <taxon>Chitinophagales</taxon>
        <taxon>Chitinophagaceae</taxon>
        <taxon>Chitinophaga</taxon>
    </lineage>
</organism>
<feature type="domain" description="TfoX N-terminal" evidence="1">
    <location>
        <begin position="13"/>
        <end position="102"/>
    </location>
</feature>
<comment type="caution">
    <text evidence="2">The sequence shown here is derived from an EMBL/GenBank/DDBJ whole genome shotgun (WGS) entry which is preliminary data.</text>
</comment>